<evidence type="ECO:0000313" key="9">
    <source>
        <dbReference type="Proteomes" id="UP001211907"/>
    </source>
</evidence>
<evidence type="ECO:0000256" key="1">
    <source>
        <dbReference type="ARBA" id="ARBA00004201"/>
    </source>
</evidence>
<feature type="compositionally biased region" description="Low complexity" evidence="5">
    <location>
        <begin position="119"/>
        <end position="130"/>
    </location>
</feature>
<dbReference type="InterPro" id="IPR004443">
    <property type="entry name" value="YjeF_N_dom"/>
</dbReference>
<feature type="domain" description="DFDF" evidence="7">
    <location>
        <begin position="132"/>
        <end position="168"/>
    </location>
</feature>
<dbReference type="PROSITE" id="PS51385">
    <property type="entry name" value="YJEF_N"/>
    <property type="match status" value="1"/>
</dbReference>
<dbReference type="InterPro" id="IPR025762">
    <property type="entry name" value="DFDF"/>
</dbReference>
<dbReference type="InterPro" id="IPR019050">
    <property type="entry name" value="FDF_dom"/>
</dbReference>
<feature type="region of interest" description="Disordered" evidence="5">
    <location>
        <begin position="197"/>
        <end position="218"/>
    </location>
</feature>
<comment type="caution">
    <text evidence="8">The sequence shown here is derived from an EMBL/GenBank/DDBJ whole genome shotgun (WGS) entry which is preliminary data.</text>
</comment>
<dbReference type="SUPFAM" id="SSF64153">
    <property type="entry name" value="YjeF N-terminal domain-like"/>
    <property type="match status" value="1"/>
</dbReference>
<feature type="region of interest" description="Disordered" evidence="5">
    <location>
        <begin position="104"/>
        <end position="130"/>
    </location>
</feature>
<evidence type="ECO:0000259" key="6">
    <source>
        <dbReference type="PROSITE" id="PS51385"/>
    </source>
</evidence>
<dbReference type="Proteomes" id="UP001211907">
    <property type="component" value="Unassembled WGS sequence"/>
</dbReference>
<evidence type="ECO:0000256" key="5">
    <source>
        <dbReference type="SAM" id="MobiDB-lite"/>
    </source>
</evidence>
<dbReference type="PROSITE" id="PS51512">
    <property type="entry name" value="DFDF"/>
    <property type="match status" value="1"/>
</dbReference>
<name>A0AAD5T568_9FUNG</name>
<keyword evidence="9" id="KW-1185">Reference proteome</keyword>
<comment type="subcellular location">
    <subcellularLocation>
        <location evidence="1">Cytoplasm</location>
        <location evidence="1">P-body</location>
    </subcellularLocation>
</comment>
<dbReference type="EMBL" id="JADGJH010000964">
    <property type="protein sequence ID" value="KAJ3120455.1"/>
    <property type="molecule type" value="Genomic_DNA"/>
</dbReference>
<evidence type="ECO:0000256" key="3">
    <source>
        <dbReference type="ARBA" id="ARBA00015797"/>
    </source>
</evidence>
<proteinExistence type="inferred from homology"/>
<feature type="domain" description="YjeF N-terminal" evidence="6">
    <location>
        <begin position="236"/>
        <end position="447"/>
    </location>
</feature>
<reference evidence="8" key="1">
    <citation type="submission" date="2020-05" db="EMBL/GenBank/DDBJ databases">
        <title>Phylogenomic resolution of chytrid fungi.</title>
        <authorList>
            <person name="Stajich J.E."/>
            <person name="Amses K."/>
            <person name="Simmons R."/>
            <person name="Seto K."/>
            <person name="Myers J."/>
            <person name="Bonds A."/>
            <person name="Quandt C.A."/>
            <person name="Barry K."/>
            <person name="Liu P."/>
            <person name="Grigoriev I."/>
            <person name="Longcore J.E."/>
            <person name="James T.Y."/>
        </authorList>
    </citation>
    <scope>NUCLEOTIDE SEQUENCE</scope>
    <source>
        <strain evidence="8">JEL0513</strain>
    </source>
</reference>
<dbReference type="GO" id="GO:0033962">
    <property type="term" value="P:P-body assembly"/>
    <property type="evidence" value="ECO:0007669"/>
    <property type="project" value="TreeGrafter"/>
</dbReference>
<comment type="similarity">
    <text evidence="2">Belongs to the EDC3 family.</text>
</comment>
<evidence type="ECO:0000256" key="4">
    <source>
        <dbReference type="ARBA" id="ARBA00022490"/>
    </source>
</evidence>
<dbReference type="AlphaFoldDB" id="A0AAD5T568"/>
<accession>A0AAD5T568</accession>
<dbReference type="Gene3D" id="3.40.50.10260">
    <property type="entry name" value="YjeF N-terminal domain"/>
    <property type="match status" value="1"/>
</dbReference>
<dbReference type="PANTHER" id="PTHR13612:SF0">
    <property type="entry name" value="ENHANCER OF MRNA-DECAPPING PROTEIN 3"/>
    <property type="match status" value="1"/>
</dbReference>
<evidence type="ECO:0000256" key="2">
    <source>
        <dbReference type="ARBA" id="ARBA00006610"/>
    </source>
</evidence>
<dbReference type="GO" id="GO:0000932">
    <property type="term" value="C:P-body"/>
    <property type="evidence" value="ECO:0007669"/>
    <property type="project" value="UniProtKB-SubCell"/>
</dbReference>
<protein>
    <recommendedName>
        <fullName evidence="3">Enhancer of mRNA-decapping protein 3</fullName>
    </recommendedName>
</protein>
<evidence type="ECO:0000259" key="7">
    <source>
        <dbReference type="PROSITE" id="PS51512"/>
    </source>
</evidence>
<dbReference type="Pfam" id="PF09532">
    <property type="entry name" value="FDF"/>
    <property type="match status" value="1"/>
</dbReference>
<dbReference type="InterPro" id="IPR036652">
    <property type="entry name" value="YjeF_N_dom_sf"/>
</dbReference>
<organism evidence="8 9">
    <name type="scientific">Physocladia obscura</name>
    <dbReference type="NCBI Taxonomy" id="109957"/>
    <lineage>
        <taxon>Eukaryota</taxon>
        <taxon>Fungi</taxon>
        <taxon>Fungi incertae sedis</taxon>
        <taxon>Chytridiomycota</taxon>
        <taxon>Chytridiomycota incertae sedis</taxon>
        <taxon>Chytridiomycetes</taxon>
        <taxon>Chytridiales</taxon>
        <taxon>Chytriomycetaceae</taxon>
        <taxon>Physocladia</taxon>
    </lineage>
</organism>
<dbReference type="GO" id="GO:0031087">
    <property type="term" value="P:deadenylation-independent decapping of nuclear-transcribed mRNA"/>
    <property type="evidence" value="ECO:0007669"/>
    <property type="project" value="TreeGrafter"/>
</dbReference>
<gene>
    <name evidence="8" type="primary">EDC3</name>
    <name evidence="8" type="ORF">HK100_012787</name>
</gene>
<sequence length="467" mass="50760">MSFAGLCVWIELIGGGKIEGIVTDAREGAIVIGHQTIPAHLVADLKVVAVKPTETNTAFQQTPLFKPPQINLALPSSSHSLHTQIPSVADSDVDSKIDFATLPLHKNKQRNRSKPTGKSQNRNNMNNNSSNIISLDKMAISEDFDFQAQLLKFDKNRVFAEIRASEEAGSFESGGGAAGFCGRDRLGVREMVLDVAESETTGHEPDSESNADDDFRPHMFKSQTGTRIPAITASEMTQIERIAAFETGPNETQMIENAGRSAAILVLQVLTNSRHDSTPTVIILTGNNRIGAFGLCLARHLANHEVSVFVWAPGREVHLIDTVAQQLKIFTPTGGTVVQSISELKACHAMTVDIVVDAIVGSETPIFWDKDASEMITWATKSSAHILSLEIPSGIDPSNSGNPQPLYISANWTLSFGLPNLCLFNLSHSVAGDLFLADIGLPKYAFQKMRITYHCPFAEKFIVKISK</sequence>
<dbReference type="GO" id="GO:0003729">
    <property type="term" value="F:mRNA binding"/>
    <property type="evidence" value="ECO:0007669"/>
    <property type="project" value="TreeGrafter"/>
</dbReference>
<dbReference type="Pfam" id="PF03853">
    <property type="entry name" value="YjeF_N"/>
    <property type="match status" value="1"/>
</dbReference>
<keyword evidence="4" id="KW-0963">Cytoplasm</keyword>
<dbReference type="PANTHER" id="PTHR13612">
    <property type="entry name" value="ENHANCER OF MRNA-DECAPPING PROTEIN 3"/>
    <property type="match status" value="1"/>
</dbReference>
<evidence type="ECO:0000313" key="8">
    <source>
        <dbReference type="EMBL" id="KAJ3120455.1"/>
    </source>
</evidence>
<feature type="compositionally biased region" description="Basic residues" evidence="5">
    <location>
        <begin position="105"/>
        <end position="115"/>
    </location>
</feature>